<evidence type="ECO:0000313" key="3">
    <source>
        <dbReference type="Proteomes" id="UP000266841"/>
    </source>
</evidence>
<feature type="region of interest" description="Disordered" evidence="1">
    <location>
        <begin position="45"/>
        <end position="82"/>
    </location>
</feature>
<dbReference type="EMBL" id="AGNL01006229">
    <property type="protein sequence ID" value="EJK72193.1"/>
    <property type="molecule type" value="Genomic_DNA"/>
</dbReference>
<feature type="non-terminal residue" evidence="2">
    <location>
        <position position="348"/>
    </location>
</feature>
<reference evidence="2 3" key="1">
    <citation type="journal article" date="2012" name="Genome Biol.">
        <title>Genome and low-iron response of an oceanic diatom adapted to chronic iron limitation.</title>
        <authorList>
            <person name="Lommer M."/>
            <person name="Specht M."/>
            <person name="Roy A.S."/>
            <person name="Kraemer L."/>
            <person name="Andreson R."/>
            <person name="Gutowska M.A."/>
            <person name="Wolf J."/>
            <person name="Bergner S.V."/>
            <person name="Schilhabel M.B."/>
            <person name="Klostermeier U.C."/>
            <person name="Beiko R.G."/>
            <person name="Rosenstiel P."/>
            <person name="Hippler M."/>
            <person name="Laroche J."/>
        </authorList>
    </citation>
    <scope>NUCLEOTIDE SEQUENCE [LARGE SCALE GENOMIC DNA]</scope>
    <source>
        <strain evidence="2 3">CCMP1005</strain>
    </source>
</reference>
<organism evidence="2 3">
    <name type="scientific">Thalassiosira oceanica</name>
    <name type="common">Marine diatom</name>
    <dbReference type="NCBI Taxonomy" id="159749"/>
    <lineage>
        <taxon>Eukaryota</taxon>
        <taxon>Sar</taxon>
        <taxon>Stramenopiles</taxon>
        <taxon>Ochrophyta</taxon>
        <taxon>Bacillariophyta</taxon>
        <taxon>Coscinodiscophyceae</taxon>
        <taxon>Thalassiosirophycidae</taxon>
        <taxon>Thalassiosirales</taxon>
        <taxon>Thalassiosiraceae</taxon>
        <taxon>Thalassiosira</taxon>
    </lineage>
</organism>
<keyword evidence="3" id="KW-1185">Reference proteome</keyword>
<dbReference type="Proteomes" id="UP000266841">
    <property type="component" value="Unassembled WGS sequence"/>
</dbReference>
<dbReference type="AlphaFoldDB" id="K0T0S2"/>
<evidence type="ECO:0000256" key="1">
    <source>
        <dbReference type="SAM" id="MobiDB-lite"/>
    </source>
</evidence>
<gene>
    <name evidence="2" type="ORF">THAOC_06297</name>
</gene>
<name>K0T0S2_THAOC</name>
<proteinExistence type="predicted"/>
<evidence type="ECO:0000313" key="2">
    <source>
        <dbReference type="EMBL" id="EJK72193.1"/>
    </source>
</evidence>
<accession>K0T0S2</accession>
<protein>
    <submittedName>
        <fullName evidence="2">Uncharacterized protein</fullName>
    </submittedName>
</protein>
<sequence length="348" mass="37853">MVTTKAVGFKPAGAYRTSASARRVRVHLAGRGGKEDRGHKELDTEFGKLQDNPAGHGAHPSHTSRETPRSERRTTNEVPFDALAPPQMGLATASACHSKTLSCMPRGRAGKVLKANDWNVVEIIGKAQDGILNCNSADLEVINLFVGTASGTQENSPTSYLLTLWTWYKWLISKVSSFTCQCVIGVEKNVLTEITEIRSKDVTDRSNRLVGALTMTHGGLDVRNGAEGDVKNSAKAGRVLLQDCSIFPSWHPQYSAGWNGGYCTFKIDCNSPGFSSALACCKTAYAGQVNRHCVGKLETPPTTSPTTSDFTVNFWYPDYDTAWTIAGCLNTLPLPYNNINDRPSYPTQ</sequence>
<feature type="compositionally biased region" description="Basic and acidic residues" evidence="1">
    <location>
        <begin position="63"/>
        <end position="75"/>
    </location>
</feature>
<comment type="caution">
    <text evidence="2">The sequence shown here is derived from an EMBL/GenBank/DDBJ whole genome shotgun (WGS) entry which is preliminary data.</text>
</comment>